<name>A0A1Q6FCR4_9BACT</name>
<dbReference type="AlphaFoldDB" id="A0A1Q6FCR4"/>
<dbReference type="Proteomes" id="UP000187417">
    <property type="component" value="Unassembled WGS sequence"/>
</dbReference>
<protein>
    <submittedName>
        <fullName evidence="2">Dehydrogenase</fullName>
    </submittedName>
</protein>
<organism evidence="2 3">
    <name type="scientific">Alistipes putredinis</name>
    <dbReference type="NCBI Taxonomy" id="28117"/>
    <lineage>
        <taxon>Bacteria</taxon>
        <taxon>Pseudomonadati</taxon>
        <taxon>Bacteroidota</taxon>
        <taxon>Bacteroidia</taxon>
        <taxon>Bacteroidales</taxon>
        <taxon>Rikenellaceae</taxon>
        <taxon>Alistipes</taxon>
    </lineage>
</organism>
<dbReference type="CDD" id="cd03449">
    <property type="entry name" value="R_hydratase"/>
    <property type="match status" value="1"/>
</dbReference>
<dbReference type="Pfam" id="PF01575">
    <property type="entry name" value="MaoC_dehydratas"/>
    <property type="match status" value="1"/>
</dbReference>
<dbReference type="InterPro" id="IPR050965">
    <property type="entry name" value="UPF0336/Enoyl-CoA_hydratase"/>
</dbReference>
<dbReference type="PANTHER" id="PTHR43437">
    <property type="entry name" value="HYDROXYACYL-THIOESTER DEHYDRATASE TYPE 2, MITOCHONDRIAL-RELATED"/>
    <property type="match status" value="1"/>
</dbReference>
<evidence type="ECO:0000259" key="1">
    <source>
        <dbReference type="Pfam" id="PF01575"/>
    </source>
</evidence>
<accession>A0A1Q6FCR4</accession>
<dbReference type="InterPro" id="IPR029069">
    <property type="entry name" value="HotDog_dom_sf"/>
</dbReference>
<evidence type="ECO:0000313" key="3">
    <source>
        <dbReference type="Proteomes" id="UP000187417"/>
    </source>
</evidence>
<feature type="domain" description="MaoC-like" evidence="1">
    <location>
        <begin position="7"/>
        <end position="102"/>
    </location>
</feature>
<dbReference type="EMBL" id="MNQH01000001">
    <property type="protein sequence ID" value="OKY96635.1"/>
    <property type="molecule type" value="Genomic_DNA"/>
</dbReference>
<dbReference type="GO" id="GO:0006633">
    <property type="term" value="P:fatty acid biosynthetic process"/>
    <property type="evidence" value="ECO:0007669"/>
    <property type="project" value="TreeGrafter"/>
</dbReference>
<dbReference type="GO" id="GO:0019171">
    <property type="term" value="F:(3R)-hydroxyacyl-[acyl-carrier-protein] dehydratase activity"/>
    <property type="evidence" value="ECO:0007669"/>
    <property type="project" value="TreeGrafter"/>
</dbReference>
<dbReference type="PANTHER" id="PTHR43437:SF3">
    <property type="entry name" value="HYDROXYACYL-THIOESTER DEHYDRATASE TYPE 2, MITOCHONDRIAL"/>
    <property type="match status" value="1"/>
</dbReference>
<dbReference type="InterPro" id="IPR002539">
    <property type="entry name" value="MaoC-like_dom"/>
</dbReference>
<sequence length="134" mass="14844">MIKTGDKYRHEVTYTQEGVIAFAEITGDKNPIHLDPEFAAKTPFGRPIVHGFLSASVFSKVFGMLFPGQGTIYLSQEMSFRAPVFAGEKYTAEFEVIDVNTEKHIGTIKCLLLDAAGKECITGTAKLKHNKEFI</sequence>
<dbReference type="SUPFAM" id="SSF54637">
    <property type="entry name" value="Thioesterase/thiol ester dehydrase-isomerase"/>
    <property type="match status" value="1"/>
</dbReference>
<dbReference type="RefSeq" id="WP_004329861.1">
    <property type="nucleotide sequence ID" value="NZ_BAAFKT010000002.1"/>
</dbReference>
<dbReference type="STRING" id="28117.BHV66_00765"/>
<evidence type="ECO:0000313" key="2">
    <source>
        <dbReference type="EMBL" id="OKY96635.1"/>
    </source>
</evidence>
<reference evidence="2 3" key="1">
    <citation type="journal article" date="2016" name="Nat. Biotechnol.">
        <title>Measurement of bacterial replication rates in microbial communities.</title>
        <authorList>
            <person name="Brown C.T."/>
            <person name="Olm M.R."/>
            <person name="Thomas B.C."/>
            <person name="Banfield J.F."/>
        </authorList>
    </citation>
    <scope>NUCLEOTIDE SEQUENCE [LARGE SCALE GENOMIC DNA]</scope>
    <source>
        <strain evidence="2">CAG:67_53_122</strain>
    </source>
</reference>
<dbReference type="Gene3D" id="3.10.129.10">
    <property type="entry name" value="Hotdog Thioesterase"/>
    <property type="match status" value="1"/>
</dbReference>
<dbReference type="GeneID" id="73803975"/>
<comment type="caution">
    <text evidence="2">The sequence shown here is derived from an EMBL/GenBank/DDBJ whole genome shotgun (WGS) entry which is preliminary data.</text>
</comment>
<gene>
    <name evidence="2" type="ORF">BHV66_00765</name>
</gene>
<proteinExistence type="predicted"/>